<evidence type="ECO:0000256" key="1">
    <source>
        <dbReference type="ARBA" id="ARBA00023054"/>
    </source>
</evidence>
<name>A0A2I0K9P5_PUNGR</name>
<dbReference type="Proteomes" id="UP000233551">
    <property type="component" value="Unassembled WGS sequence"/>
</dbReference>
<evidence type="ECO:0000256" key="4">
    <source>
        <dbReference type="SAM" id="MobiDB-lite"/>
    </source>
</evidence>
<gene>
    <name evidence="6" type="ORF">CRG98_014696</name>
</gene>
<dbReference type="EMBL" id="PGOL01000788">
    <property type="protein sequence ID" value="PKI64900.1"/>
    <property type="molecule type" value="Genomic_DNA"/>
</dbReference>
<feature type="compositionally biased region" description="Basic and acidic residues" evidence="4">
    <location>
        <begin position="107"/>
        <end position="118"/>
    </location>
</feature>
<dbReference type="InterPro" id="IPR011684">
    <property type="entry name" value="NAB"/>
</dbReference>
<dbReference type="InterPro" id="IPR051861">
    <property type="entry name" value="NET_actin-binding_domain"/>
</dbReference>
<dbReference type="PANTHER" id="PTHR32258:SF28">
    <property type="entry name" value="PROTEIN NETWORKED 3A-RELATED"/>
    <property type="match status" value="1"/>
</dbReference>
<evidence type="ECO:0000313" key="7">
    <source>
        <dbReference type="Proteomes" id="UP000233551"/>
    </source>
</evidence>
<organism evidence="6 7">
    <name type="scientific">Punica granatum</name>
    <name type="common">Pomegranate</name>
    <dbReference type="NCBI Taxonomy" id="22663"/>
    <lineage>
        <taxon>Eukaryota</taxon>
        <taxon>Viridiplantae</taxon>
        <taxon>Streptophyta</taxon>
        <taxon>Embryophyta</taxon>
        <taxon>Tracheophyta</taxon>
        <taxon>Spermatophyta</taxon>
        <taxon>Magnoliopsida</taxon>
        <taxon>eudicotyledons</taxon>
        <taxon>Gunneridae</taxon>
        <taxon>Pentapetalae</taxon>
        <taxon>rosids</taxon>
        <taxon>malvids</taxon>
        <taxon>Myrtales</taxon>
        <taxon>Lythraceae</taxon>
        <taxon>Punica</taxon>
    </lineage>
</organism>
<feature type="compositionally biased region" description="Low complexity" evidence="4">
    <location>
        <begin position="168"/>
        <end position="178"/>
    </location>
</feature>
<keyword evidence="1 3" id="KW-0175">Coiled coil</keyword>
<dbReference type="PANTHER" id="PTHR32258">
    <property type="entry name" value="PROTEIN NETWORKED 4A"/>
    <property type="match status" value="1"/>
</dbReference>
<dbReference type="PROSITE" id="PS51774">
    <property type="entry name" value="NAB"/>
    <property type="match status" value="1"/>
</dbReference>
<feature type="coiled-coil region" evidence="3">
    <location>
        <begin position="238"/>
        <end position="321"/>
    </location>
</feature>
<sequence>MRCYAEIIERGLNMERTESMKSNLKSLDTHFVPKISEWLAQNLQDMQQTSKQIMKLIEEDGNSAQEIDGCDLKKLQLLTLVQEFSSMYQSLADQYNQITGESQEADTHLELHGERQEAGEPVSQKSSSHATPEGKVQPHNLGHHHVGTDLSFSSGDGSFEASLKEGIESSSSSSSSSDSESEYFSTAINGYLGTVKLINGLGQQQKKNKPVIEPIDMNLSSEEVDADDSAKRSENGSYEELIGRIVQYEGELKALNLKLQQSEEHISQLKSALDKSEGAEHDLQIQLEAAKTEMEKKDADYEEAKGKVLQLEKQILESEAIILDSNYKTGILMTELKQSQEKLERSNEDSVVLITRLDSERQKIVELQERISMYQEDVSDRENEIMRLQNVCMEKEQLIMQWELRCKQLEESLRQHEDEKIEMMEVHHALVRNMQDHISNSKVAIEERETRIGSLNKEFDMMKLRHDTVVAERDGLNARIQAFLAEFSNKDNHINELTTRIATTEEVAGKLKLRVQELEEEVEWQKILILDGAEKKREAIRQLCFSLEHYRMGYHELREVFRGHKRDVLAL</sequence>
<feature type="domain" description="NAB" evidence="5">
    <location>
        <begin position="20"/>
        <end position="102"/>
    </location>
</feature>
<dbReference type="GO" id="GO:0003779">
    <property type="term" value="F:actin binding"/>
    <property type="evidence" value="ECO:0007669"/>
    <property type="project" value="InterPro"/>
</dbReference>
<comment type="similarity">
    <text evidence="2">Belongs to the NET family.</text>
</comment>
<dbReference type="Pfam" id="PF07765">
    <property type="entry name" value="KIP1"/>
    <property type="match status" value="1"/>
</dbReference>
<evidence type="ECO:0000256" key="2">
    <source>
        <dbReference type="ARBA" id="ARBA00038006"/>
    </source>
</evidence>
<dbReference type="AlphaFoldDB" id="A0A2I0K9P5"/>
<evidence type="ECO:0000259" key="5">
    <source>
        <dbReference type="PROSITE" id="PS51774"/>
    </source>
</evidence>
<dbReference type="STRING" id="22663.A0A2I0K9P5"/>
<feature type="region of interest" description="Disordered" evidence="4">
    <location>
        <begin position="212"/>
        <end position="235"/>
    </location>
</feature>
<evidence type="ECO:0000313" key="6">
    <source>
        <dbReference type="EMBL" id="PKI64900.1"/>
    </source>
</evidence>
<proteinExistence type="inferred from homology"/>
<accession>A0A2I0K9P5</accession>
<evidence type="ECO:0000256" key="3">
    <source>
        <dbReference type="SAM" id="Coils"/>
    </source>
</evidence>
<protein>
    <recommendedName>
        <fullName evidence="5">NAB domain-containing protein</fullName>
    </recommendedName>
</protein>
<comment type="caution">
    <text evidence="6">The sequence shown here is derived from an EMBL/GenBank/DDBJ whole genome shotgun (WGS) entry which is preliminary data.</text>
</comment>
<feature type="region of interest" description="Disordered" evidence="4">
    <location>
        <begin position="107"/>
        <end position="181"/>
    </location>
</feature>
<keyword evidence="7" id="KW-1185">Reference proteome</keyword>
<reference evidence="6 7" key="1">
    <citation type="submission" date="2017-11" db="EMBL/GenBank/DDBJ databases">
        <title>De-novo sequencing of pomegranate (Punica granatum L.) genome.</title>
        <authorList>
            <person name="Akparov Z."/>
            <person name="Amiraslanov A."/>
            <person name="Hajiyeva S."/>
            <person name="Abbasov M."/>
            <person name="Kaur K."/>
            <person name="Hamwieh A."/>
            <person name="Solovyev V."/>
            <person name="Salamov A."/>
            <person name="Braich B."/>
            <person name="Kosarev P."/>
            <person name="Mahmoud A."/>
            <person name="Hajiyev E."/>
            <person name="Babayeva S."/>
            <person name="Izzatullayeva V."/>
            <person name="Mammadov A."/>
            <person name="Mammadov A."/>
            <person name="Sharifova S."/>
            <person name="Ojaghi J."/>
            <person name="Eynullazada K."/>
            <person name="Bayramov B."/>
            <person name="Abdulazimova A."/>
            <person name="Shahmuradov I."/>
        </authorList>
    </citation>
    <scope>NUCLEOTIDE SEQUENCE [LARGE SCALE GENOMIC DNA]</scope>
    <source>
        <strain evidence="7">cv. AG2017</strain>
        <tissue evidence="6">Leaf</tissue>
    </source>
</reference>
<feature type="coiled-coil region" evidence="3">
    <location>
        <begin position="357"/>
        <end position="426"/>
    </location>
</feature>